<dbReference type="InterPro" id="IPR005741">
    <property type="entry name" value="TopoIV_A_Gpos"/>
</dbReference>
<dbReference type="NCBIfam" id="TIGR01061">
    <property type="entry name" value="parC_Gpos"/>
    <property type="match status" value="1"/>
</dbReference>
<dbReference type="EC" id="5.6.2.2" evidence="3"/>
<evidence type="ECO:0000256" key="7">
    <source>
        <dbReference type="ARBA" id="ARBA00023136"/>
    </source>
</evidence>
<evidence type="ECO:0000313" key="12">
    <source>
        <dbReference type="EMBL" id="GEN34315.1"/>
    </source>
</evidence>
<feature type="domain" description="Topo IIA-type catalytic" evidence="11">
    <location>
        <begin position="34"/>
        <end position="506"/>
    </location>
</feature>
<dbReference type="EMBL" id="BJXX01000071">
    <property type="protein sequence ID" value="GEN34315.1"/>
    <property type="molecule type" value="Genomic_DNA"/>
</dbReference>
<dbReference type="Pfam" id="PF03989">
    <property type="entry name" value="DNA_gyraseA_C"/>
    <property type="match status" value="5"/>
</dbReference>
<evidence type="ECO:0000256" key="8">
    <source>
        <dbReference type="ARBA" id="ARBA00023235"/>
    </source>
</evidence>
<evidence type="ECO:0000256" key="1">
    <source>
        <dbReference type="ARBA" id="ARBA00000185"/>
    </source>
</evidence>
<dbReference type="InterPro" id="IPR013758">
    <property type="entry name" value="Topo_IIA_A/C_ab"/>
</dbReference>
<dbReference type="GO" id="GO:0005737">
    <property type="term" value="C:cytoplasm"/>
    <property type="evidence" value="ECO:0007669"/>
    <property type="project" value="TreeGrafter"/>
</dbReference>
<dbReference type="GO" id="GO:0006265">
    <property type="term" value="P:DNA topological change"/>
    <property type="evidence" value="ECO:0007669"/>
    <property type="project" value="UniProtKB-UniRule"/>
</dbReference>
<dbReference type="SUPFAM" id="SSF101904">
    <property type="entry name" value="GyrA/ParC C-terminal domain-like"/>
    <property type="match status" value="1"/>
</dbReference>
<dbReference type="InterPro" id="IPR013757">
    <property type="entry name" value="Topo_IIA_A_a_sf"/>
</dbReference>
<keyword evidence="13" id="KW-1185">Reference proteome</keyword>
<dbReference type="GO" id="GO:0003677">
    <property type="term" value="F:DNA binding"/>
    <property type="evidence" value="ECO:0007669"/>
    <property type="project" value="UniProtKB-UniRule"/>
</dbReference>
<dbReference type="PANTHER" id="PTHR43493">
    <property type="entry name" value="DNA GYRASE/TOPOISOMERASE SUBUNIT A"/>
    <property type="match status" value="1"/>
</dbReference>
<evidence type="ECO:0000256" key="9">
    <source>
        <dbReference type="PROSITE-ProRule" id="PRU01384"/>
    </source>
</evidence>
<dbReference type="PROSITE" id="PS52040">
    <property type="entry name" value="TOPO_IIA"/>
    <property type="match status" value="1"/>
</dbReference>
<evidence type="ECO:0000256" key="2">
    <source>
        <dbReference type="ARBA" id="ARBA00008263"/>
    </source>
</evidence>
<accession>A0A511V5T9</accession>
<keyword evidence="7" id="KW-0472">Membrane</keyword>
<dbReference type="SMART" id="SM00434">
    <property type="entry name" value="TOP4c"/>
    <property type="match status" value="1"/>
</dbReference>
<evidence type="ECO:0000256" key="3">
    <source>
        <dbReference type="ARBA" id="ARBA00012895"/>
    </source>
</evidence>
<dbReference type="PANTHER" id="PTHR43493:SF9">
    <property type="entry name" value="DNA TOPOISOMERASE 4 SUBUNIT A"/>
    <property type="match status" value="1"/>
</dbReference>
<dbReference type="Gene3D" id="1.10.268.10">
    <property type="entry name" value="Topoisomerase, domain 3"/>
    <property type="match status" value="1"/>
</dbReference>
<dbReference type="Proteomes" id="UP000321157">
    <property type="component" value="Unassembled WGS sequence"/>
</dbReference>
<evidence type="ECO:0000256" key="4">
    <source>
        <dbReference type="ARBA" id="ARBA00022475"/>
    </source>
</evidence>
<comment type="caution">
    <text evidence="12">The sequence shown here is derived from an EMBL/GenBank/DDBJ whole genome shotgun (WGS) entry which is preliminary data.</text>
</comment>
<sequence>MSLPHEQYLQMSVRDVYRSRFSDYARYIILSRAIPDVRDGLKPVQRRVLYSMYKEKNTPDRPYRKSAKTVGDVMGNYHPHGDSSIYETMVNLVQPHKMREPLIDGHGHWGTIDGDTAAAMRYTEARLMPIAMEMVRDIEKDTVEFIPNYDNTAKEPVVLPARFPNLLVNGVTGISIGFATEIPTHNLREVIDGTIALLNNPDITLDELMKYIPGPDLPGGGIIQGKDEIRKAYEKGAGRIIIRAKTHTENGKQGRRLIVVDEIPYTVKKKALVTQIEEEILEKNVDGLIEVRDETDRQGMRIVLEVRKDADMDGILNYLFKKTDLQISYSFNMLVIADERPQQLGLKGILDAYIVHQKDVITKRTTYDLERAQKRLHIVEGIIKAISILRQVIDTIMDSDGREDARERLMKNYDFTYEQAEAILDIRLHQLTRLDIKKYEKEEKDLQKKITTFEGILKSEKKLNKVLEKELTEIRDKYGNERRTELEDEIESIEVDISVTVPAEDIIVTITEDQYIKRTSMRSFNSSGASIETTGLKEGDTVRYFFKTNTIHQLLLFTNSGQLYQLPMHEIPDGRWKDIGTSLVNVVSLGKEEKIVAAYAVESLEQIANESFAFVTENGMVKRTKVEEYSKTQKKRGIVAVKVKDDDKIESVHLCREEQEFLLVSSGGMAIRFPASDVPLTGRNTAGVRGMKLEEGGRIIGSFILSPDAEDVLQIITKEGVVKRTFAAQFTVQGRGGKGVLIIRRRKVQPHEVKAAFLEGEMKHDLKARTSANRIIPVDWEAYRHSLSINDQGSIGRTMVAMDTGEELVQVYRIARVEEERTEETPENSSI</sequence>
<gene>
    <name evidence="12" type="primary">parC</name>
    <name evidence="12" type="ORF">ADA01nite_17750</name>
</gene>
<dbReference type="GO" id="GO:0034335">
    <property type="term" value="F:DNA negative supercoiling activity"/>
    <property type="evidence" value="ECO:0007669"/>
    <property type="project" value="UniProtKB-ARBA"/>
</dbReference>
<comment type="similarity">
    <text evidence="2">Belongs to the type II topoisomerase GyrA/ParC subunit family.</text>
</comment>
<organism evidence="12 13">
    <name type="scientific">Aneurinibacillus danicus</name>
    <dbReference type="NCBI Taxonomy" id="267746"/>
    <lineage>
        <taxon>Bacteria</taxon>
        <taxon>Bacillati</taxon>
        <taxon>Bacillota</taxon>
        <taxon>Bacilli</taxon>
        <taxon>Bacillales</taxon>
        <taxon>Paenibacillaceae</taxon>
        <taxon>Aneurinibacillus group</taxon>
        <taxon>Aneurinibacillus</taxon>
    </lineage>
</organism>
<dbReference type="InterPro" id="IPR013760">
    <property type="entry name" value="Topo_IIA-like_dom_sf"/>
</dbReference>
<dbReference type="FunFam" id="1.10.268.10:FF:000001">
    <property type="entry name" value="DNA gyrase subunit A"/>
    <property type="match status" value="1"/>
</dbReference>
<dbReference type="Pfam" id="PF00521">
    <property type="entry name" value="DNA_topoisoIV"/>
    <property type="match status" value="1"/>
</dbReference>
<dbReference type="FunFam" id="3.30.1360.40:FF:000002">
    <property type="entry name" value="DNA gyrase subunit A"/>
    <property type="match status" value="1"/>
</dbReference>
<keyword evidence="5 9" id="KW-0799">Topoisomerase</keyword>
<dbReference type="GO" id="GO:0005524">
    <property type="term" value="F:ATP binding"/>
    <property type="evidence" value="ECO:0007669"/>
    <property type="project" value="InterPro"/>
</dbReference>
<dbReference type="NCBIfam" id="NF004044">
    <property type="entry name" value="PRK05561.1"/>
    <property type="match status" value="1"/>
</dbReference>
<protein>
    <recommendedName>
        <fullName evidence="3">DNA topoisomerase (ATP-hydrolyzing)</fullName>
        <ecNumber evidence="3">5.6.2.2</ecNumber>
    </recommendedName>
</protein>
<dbReference type="Gene3D" id="3.30.1360.40">
    <property type="match status" value="1"/>
</dbReference>
<evidence type="ECO:0000259" key="11">
    <source>
        <dbReference type="PROSITE" id="PS52040"/>
    </source>
</evidence>
<dbReference type="Gene3D" id="3.90.199.10">
    <property type="entry name" value="Topoisomerase II, domain 5"/>
    <property type="match status" value="1"/>
</dbReference>
<dbReference type="InterPro" id="IPR002205">
    <property type="entry name" value="Topo_IIA_dom_A"/>
</dbReference>
<reference evidence="12 13" key="1">
    <citation type="submission" date="2019-07" db="EMBL/GenBank/DDBJ databases">
        <title>Whole genome shotgun sequence of Aneurinibacillus danicus NBRC 102444.</title>
        <authorList>
            <person name="Hosoyama A."/>
            <person name="Uohara A."/>
            <person name="Ohji S."/>
            <person name="Ichikawa N."/>
        </authorList>
    </citation>
    <scope>NUCLEOTIDE SEQUENCE [LARGE SCALE GENOMIC DNA]</scope>
    <source>
        <strain evidence="12 13">NBRC 102444</strain>
    </source>
</reference>
<dbReference type="RefSeq" id="WP_146809596.1">
    <property type="nucleotide sequence ID" value="NZ_BJXX01000071.1"/>
</dbReference>
<evidence type="ECO:0000256" key="6">
    <source>
        <dbReference type="ARBA" id="ARBA00023125"/>
    </source>
</evidence>
<dbReference type="FunFam" id="3.90.199.10:FF:000001">
    <property type="entry name" value="DNA gyrase subunit A"/>
    <property type="match status" value="1"/>
</dbReference>
<feature type="coiled-coil region" evidence="10">
    <location>
        <begin position="429"/>
        <end position="484"/>
    </location>
</feature>
<evidence type="ECO:0000256" key="5">
    <source>
        <dbReference type="ARBA" id="ARBA00023029"/>
    </source>
</evidence>
<dbReference type="GO" id="GO:0005694">
    <property type="term" value="C:chromosome"/>
    <property type="evidence" value="ECO:0007669"/>
    <property type="project" value="InterPro"/>
</dbReference>
<dbReference type="InterPro" id="IPR035516">
    <property type="entry name" value="Gyrase/topoIV_suA_C"/>
</dbReference>
<proteinExistence type="inferred from homology"/>
<dbReference type="SUPFAM" id="SSF56719">
    <property type="entry name" value="Type II DNA topoisomerase"/>
    <property type="match status" value="1"/>
</dbReference>
<dbReference type="OrthoDB" id="9806486at2"/>
<dbReference type="AlphaFoldDB" id="A0A511V5T9"/>
<dbReference type="InterPro" id="IPR050220">
    <property type="entry name" value="Type_II_DNA_Topoisomerases"/>
</dbReference>
<comment type="catalytic activity">
    <reaction evidence="1 9">
        <text>ATP-dependent breakage, passage and rejoining of double-stranded DNA.</text>
        <dbReference type="EC" id="5.6.2.2"/>
    </reaction>
</comment>
<keyword evidence="4" id="KW-1003">Cell membrane</keyword>
<evidence type="ECO:0000256" key="10">
    <source>
        <dbReference type="SAM" id="Coils"/>
    </source>
</evidence>
<keyword evidence="8 9" id="KW-0413">Isomerase</keyword>
<dbReference type="InterPro" id="IPR006691">
    <property type="entry name" value="GyrA/parC_rep"/>
</dbReference>
<name>A0A511V5T9_9BACL</name>
<dbReference type="Gene3D" id="2.120.10.90">
    <property type="entry name" value="DNA gyrase/topoisomerase IV, subunit A, C-terminal"/>
    <property type="match status" value="1"/>
</dbReference>
<evidence type="ECO:0000313" key="13">
    <source>
        <dbReference type="Proteomes" id="UP000321157"/>
    </source>
</evidence>
<keyword evidence="6 9" id="KW-0238">DNA-binding</keyword>
<dbReference type="CDD" id="cd00187">
    <property type="entry name" value="TOP4c"/>
    <property type="match status" value="1"/>
</dbReference>
<keyword evidence="10" id="KW-0175">Coiled coil</keyword>
<feature type="active site" description="O-(5'-phospho-DNA)-tyrosine intermediate" evidence="9">
    <location>
        <position position="122"/>
    </location>
</feature>
<dbReference type="GO" id="GO:0009330">
    <property type="term" value="C:DNA topoisomerase type II (double strand cut, ATP-hydrolyzing) complex"/>
    <property type="evidence" value="ECO:0007669"/>
    <property type="project" value="TreeGrafter"/>
</dbReference>